<gene>
    <name evidence="1" type="ORF">FHW12_000399</name>
</gene>
<dbReference type="Pfam" id="PF03993">
    <property type="entry name" value="DUF349"/>
    <property type="match status" value="1"/>
</dbReference>
<sequence length="841" mass="92177">MKLPAFLSKPRWQSKDAAQRRSAIAHDNDAELVANLGRLAREDADPGVRIAAAKRLADPGIAQTLSRHDADAGVREQARALWLDLLSGTHASAPPLAERLRLLKAQEDAELAERIACHAPEPELRRAALEQVVRPALLFERALADRDAAIRLALVDRLADEAMLDRLAERARKSDKQVSRRARERIEALRMGRGDDATLEQRARQLCERMEQLLRVPDHADTERELVEQWAAVDSAATPMLRQRFQTARTLLATSREPVAPRMAVVAVAEEAAAAVTPSTTDVRTPESENTLAATDADADAVVAPLIAQARFAASLDEAQAARRQQAEHQRALLGELEATLRECAAALESGHSAAGHAAKARSEELRRRIDAPLPKALTALLADVDARYAELSRWQRWADNQHRQQLCEDIEALPGSGLHPDAVANKVREAQLAWSRLDALEGGSARAGDLNRRFHAGCRAALAPAQGYFKKRHELRQSQAAGIRDLLGRHAALAADSEDWTAIANLRRETVEALRGLDRVEPRERKALAQSLKTGLTALDARIERRDADVERAKAALIAEAEALAEALPRGAVAAARELQQRWQRAGNGRRTRDQAQWTTFRAAIDRVFGKLDAERAERSARDVESRQQAEAICAELEALAAGDAPPERGAVGRLQTAWDALRLRDDALARRYADAQERLRDIARRQDRARRHARYHAWLERYRVCRALETATTTVDAARERWLAMPSDDAAAAGLQARFDAAQAGTPAQAAADLGDAQRDVLVELELLAGIDSPADDRERRRSLQIGRLSARMSGGAAIGPAEELAALLQRWSELGAPCDAGLDARLERALAAAVDTLP</sequence>
<protein>
    <recommendedName>
        <fullName evidence="3">DUF349 domain-containing protein</fullName>
    </recommendedName>
</protein>
<dbReference type="AlphaFoldDB" id="A0A839EYD7"/>
<reference evidence="1 2" key="1">
    <citation type="submission" date="2020-07" db="EMBL/GenBank/DDBJ databases">
        <title>Genomic Encyclopedia of Type Strains, Phase IV (KMG-V): Genome sequencing to study the core and pangenomes of soil and plant-associated prokaryotes.</title>
        <authorList>
            <person name="Whitman W."/>
        </authorList>
    </citation>
    <scope>NUCLEOTIDE SEQUENCE [LARGE SCALE GENOMIC DNA]</scope>
    <source>
        <strain evidence="1 2">RH2WT43</strain>
    </source>
</reference>
<dbReference type="EMBL" id="JACGXL010000001">
    <property type="protein sequence ID" value="MBA8886208.1"/>
    <property type="molecule type" value="Genomic_DNA"/>
</dbReference>
<accession>A0A839EYD7</accession>
<dbReference type="RefSeq" id="WP_182529309.1">
    <property type="nucleotide sequence ID" value="NZ_JACGXL010000001.1"/>
</dbReference>
<evidence type="ECO:0000313" key="2">
    <source>
        <dbReference type="Proteomes" id="UP000550401"/>
    </source>
</evidence>
<organism evidence="1 2">
    <name type="scientific">Dokdonella fugitiva</name>
    <dbReference type="NCBI Taxonomy" id="328517"/>
    <lineage>
        <taxon>Bacteria</taxon>
        <taxon>Pseudomonadati</taxon>
        <taxon>Pseudomonadota</taxon>
        <taxon>Gammaproteobacteria</taxon>
        <taxon>Lysobacterales</taxon>
        <taxon>Rhodanobacteraceae</taxon>
        <taxon>Dokdonella</taxon>
    </lineage>
</organism>
<evidence type="ECO:0000313" key="1">
    <source>
        <dbReference type="EMBL" id="MBA8886208.1"/>
    </source>
</evidence>
<dbReference type="Proteomes" id="UP000550401">
    <property type="component" value="Unassembled WGS sequence"/>
</dbReference>
<comment type="caution">
    <text evidence="1">The sequence shown here is derived from an EMBL/GenBank/DDBJ whole genome shotgun (WGS) entry which is preliminary data.</text>
</comment>
<dbReference type="InterPro" id="IPR007139">
    <property type="entry name" value="DUF349"/>
</dbReference>
<name>A0A839EYD7_9GAMM</name>
<keyword evidence="2" id="KW-1185">Reference proteome</keyword>
<evidence type="ECO:0008006" key="3">
    <source>
        <dbReference type="Google" id="ProtNLM"/>
    </source>
</evidence>
<proteinExistence type="predicted"/>